<sequence length="542" mass="63955">MGIQYEKEKLKELDEEIQKVLQECGEITADEYEDDQYDNSIQGQLDYLYNEKEKVQAQIDKYNYYKNLGDIKRNSKYVNFEIEKIFSDECAEEDLMNRSNKAEELAQYICNDAMNGSFNIGITGEWGTGKSTFLNMIKKNISKFKGTKDIYILQYDASTYSEQNQIWANFAKILFEEFEKQKIFSHIRYSLYKLFDNWKQVISRIIFGLVVFIIVFVLRGISDWIMNKDEILGYTSILFSSITGIILVITQIAIPMIRKALDLSIPLSKKILSGFKFPSYIEILGTREKITQELDLLFKVWMPRKEQKIVIFVDELDRCTEKGVCEFFQAIQLFFHTKKIIFIFAIEYSHLEKALANGLNIPNDKIQKSIVQYLDKYVSMIVPMQDYNVSYMDLAEKLIYKINRSGKLTAIEENEIKQIKESFECIPNIYLTPRKIKKMINIFVLSKNYCLNYDKMSKINYSQLFSWIILKCVKPEAAEYILSLYQEEKQYRLLKGILEYPLYQMTLKEKLNDINYIRLIENYSMCDILIYENLSKEFCILS</sequence>
<feature type="domain" description="KAP NTPase" evidence="3">
    <location>
        <begin position="98"/>
        <end position="447"/>
    </location>
</feature>
<evidence type="ECO:0000313" key="4">
    <source>
        <dbReference type="EMBL" id="CBL38225.1"/>
    </source>
</evidence>
<dbReference type="PANTHER" id="PTHR22674">
    <property type="entry name" value="NTPASE, KAP FAMILY P-LOOP DOMAIN-CONTAINING 1"/>
    <property type="match status" value="1"/>
</dbReference>
<reference evidence="4 5" key="2">
    <citation type="submission" date="2010-03" db="EMBL/GenBank/DDBJ databases">
        <authorList>
            <person name="Pajon A."/>
        </authorList>
    </citation>
    <scope>NUCLEOTIDE SEQUENCE [LARGE SCALE GENOMIC DNA]</scope>
    <source>
        <strain evidence="4 5">SSC/2</strain>
    </source>
</reference>
<dbReference type="Proteomes" id="UP000008960">
    <property type="component" value="Chromosome"/>
</dbReference>
<dbReference type="EMBL" id="FP929061">
    <property type="protein sequence ID" value="CBL38225.1"/>
    <property type="molecule type" value="Genomic_DNA"/>
</dbReference>
<dbReference type="AlphaFoldDB" id="D4N030"/>
<keyword evidence="1" id="KW-0175">Coiled coil</keyword>
<organism evidence="4 5">
    <name type="scientific">Anaerostipes hadrus</name>
    <dbReference type="NCBI Taxonomy" id="649756"/>
    <lineage>
        <taxon>Bacteria</taxon>
        <taxon>Bacillati</taxon>
        <taxon>Bacillota</taxon>
        <taxon>Clostridia</taxon>
        <taxon>Lachnospirales</taxon>
        <taxon>Lachnospiraceae</taxon>
        <taxon>Anaerostipes</taxon>
    </lineage>
</organism>
<dbReference type="InterPro" id="IPR052754">
    <property type="entry name" value="NTPase_KAP_P-loop"/>
</dbReference>
<evidence type="ECO:0000256" key="1">
    <source>
        <dbReference type="SAM" id="Coils"/>
    </source>
</evidence>
<keyword evidence="2" id="KW-0812">Transmembrane</keyword>
<dbReference type="InterPro" id="IPR011646">
    <property type="entry name" value="KAP_P-loop"/>
</dbReference>
<protein>
    <submittedName>
        <fullName evidence="4">KAP family P-loop domain</fullName>
    </submittedName>
</protein>
<evidence type="ECO:0000259" key="3">
    <source>
        <dbReference type="Pfam" id="PF07693"/>
    </source>
</evidence>
<feature type="transmembrane region" description="Helical" evidence="2">
    <location>
        <begin position="201"/>
        <end position="219"/>
    </location>
</feature>
<feature type="transmembrane region" description="Helical" evidence="2">
    <location>
        <begin position="231"/>
        <end position="254"/>
    </location>
</feature>
<keyword evidence="2" id="KW-1133">Transmembrane helix</keyword>
<dbReference type="SUPFAM" id="SSF52540">
    <property type="entry name" value="P-loop containing nucleoside triphosphate hydrolases"/>
    <property type="match status" value="1"/>
</dbReference>
<dbReference type="PANTHER" id="PTHR22674:SF6">
    <property type="entry name" value="NTPASE KAP FAMILY P-LOOP DOMAIN-CONTAINING PROTEIN 1"/>
    <property type="match status" value="1"/>
</dbReference>
<keyword evidence="2" id="KW-0472">Membrane</keyword>
<dbReference type="InterPro" id="IPR027417">
    <property type="entry name" value="P-loop_NTPase"/>
</dbReference>
<accession>D4N030</accession>
<feature type="coiled-coil region" evidence="1">
    <location>
        <begin position="3"/>
        <end position="30"/>
    </location>
</feature>
<name>D4N030_ANAHA</name>
<dbReference type="Gene3D" id="3.40.50.300">
    <property type="entry name" value="P-loop containing nucleotide triphosphate hydrolases"/>
    <property type="match status" value="1"/>
</dbReference>
<gene>
    <name evidence="4" type="ORF">CL2_12500</name>
</gene>
<proteinExistence type="predicted"/>
<evidence type="ECO:0000256" key="2">
    <source>
        <dbReference type="SAM" id="Phobius"/>
    </source>
</evidence>
<evidence type="ECO:0000313" key="5">
    <source>
        <dbReference type="Proteomes" id="UP000008960"/>
    </source>
</evidence>
<reference evidence="4 5" key="1">
    <citation type="submission" date="2010-03" db="EMBL/GenBank/DDBJ databases">
        <title>The genome sequence of Clostridiales sp. SSC/2.</title>
        <authorList>
            <consortium name="metaHIT consortium -- http://www.metahit.eu/"/>
            <person name="Pajon A."/>
            <person name="Turner K."/>
            <person name="Parkhill J."/>
            <person name="Duncan S."/>
            <person name="Flint H."/>
        </authorList>
    </citation>
    <scope>NUCLEOTIDE SEQUENCE [LARGE SCALE GENOMIC DNA]</scope>
    <source>
        <strain evidence="4 5">SSC/2</strain>
    </source>
</reference>
<dbReference type="PATRIC" id="fig|245018.3.peg.1566"/>
<dbReference type="RefSeq" id="WP_008391283.1">
    <property type="nucleotide sequence ID" value="NC_021016.1"/>
</dbReference>
<dbReference type="Pfam" id="PF07693">
    <property type="entry name" value="KAP_NTPase"/>
    <property type="match status" value="1"/>
</dbReference>
<dbReference type="KEGG" id="bprl:CL2_12500"/>